<dbReference type="InterPro" id="IPR027791">
    <property type="entry name" value="Galactosyl_T_C"/>
</dbReference>
<dbReference type="Pfam" id="PF02709">
    <property type="entry name" value="Glyco_transf_7C"/>
    <property type="match status" value="1"/>
</dbReference>
<dbReference type="GO" id="GO:0005794">
    <property type="term" value="C:Golgi apparatus"/>
    <property type="evidence" value="ECO:0007669"/>
    <property type="project" value="TreeGrafter"/>
</dbReference>
<reference evidence="3 4" key="2">
    <citation type="submission" date="2018-11" db="EMBL/GenBank/DDBJ databases">
        <authorList>
            <consortium name="Pathogen Informatics"/>
        </authorList>
    </citation>
    <scope>NUCLEOTIDE SEQUENCE [LARGE SCALE GENOMIC DNA]</scope>
    <source>
        <strain evidence="3 4">Egypt</strain>
    </source>
</reference>
<evidence type="ECO:0000256" key="1">
    <source>
        <dbReference type="ARBA" id="ARBA00022679"/>
    </source>
</evidence>
<dbReference type="PANTHER" id="PTHR19300:SF57">
    <property type="entry name" value="BETA-1,4-N-ACETYLGALACTOSAMINYLTRANSFERASE"/>
    <property type="match status" value="1"/>
</dbReference>
<dbReference type="InterPro" id="IPR003859">
    <property type="entry name" value="Galactosyl_T"/>
</dbReference>
<sequence>MYPGLFGGAVALSRAQIERIRGFSNVFFGWGGEDDDLYFRVRHRGYKVFRHPSHIARYTMIKHQRDKLNPVNPERHNLLKNSSRRVANDGYPEAEYTVQFAGPKYNGLVYWIAVDLDEKTIYKKFSLGLYILLCVPMCVEAERSSVRFGKNEGVVYMTGGSLRFSFFKREYVWTVFFTSAPVPFINSTSSVRICLLRIEPNFGVGPFRFL</sequence>
<dbReference type="SUPFAM" id="SSF53448">
    <property type="entry name" value="Nucleotide-diphospho-sugar transferases"/>
    <property type="match status" value="1"/>
</dbReference>
<dbReference type="GO" id="GO:0008378">
    <property type="term" value="F:galactosyltransferase activity"/>
    <property type="evidence" value="ECO:0007669"/>
    <property type="project" value="TreeGrafter"/>
</dbReference>
<dbReference type="InterPro" id="IPR029044">
    <property type="entry name" value="Nucleotide-diphossugar_trans"/>
</dbReference>
<keyword evidence="1" id="KW-0808">Transferase</keyword>
<gene>
    <name evidence="3" type="ORF">ECPE_LOCUS10093</name>
</gene>
<protein>
    <submittedName>
        <fullName evidence="5">Glyco_transf_7C domain-containing protein</fullName>
    </submittedName>
</protein>
<evidence type="ECO:0000259" key="2">
    <source>
        <dbReference type="Pfam" id="PF02709"/>
    </source>
</evidence>
<evidence type="ECO:0000313" key="5">
    <source>
        <dbReference type="WBParaSite" id="ECPE_0001012501-mRNA-1"/>
    </source>
</evidence>
<evidence type="ECO:0000313" key="3">
    <source>
        <dbReference type="EMBL" id="VDP86469.1"/>
    </source>
</evidence>
<feature type="domain" description="Galactosyltransferase C-terminal" evidence="2">
    <location>
        <begin position="2"/>
        <end position="64"/>
    </location>
</feature>
<accession>A0A183AT08</accession>
<proteinExistence type="predicted"/>
<dbReference type="GO" id="GO:0005975">
    <property type="term" value="P:carbohydrate metabolic process"/>
    <property type="evidence" value="ECO:0007669"/>
    <property type="project" value="InterPro"/>
</dbReference>
<keyword evidence="4" id="KW-1185">Reference proteome</keyword>
<name>A0A183AT08_9TREM</name>
<evidence type="ECO:0000313" key="4">
    <source>
        <dbReference type="Proteomes" id="UP000272942"/>
    </source>
</evidence>
<dbReference type="WBParaSite" id="ECPE_0001012501-mRNA-1">
    <property type="protein sequence ID" value="ECPE_0001012501-mRNA-1"/>
    <property type="gene ID" value="ECPE_0001012501"/>
</dbReference>
<dbReference type="EMBL" id="UZAN01048477">
    <property type="protein sequence ID" value="VDP86469.1"/>
    <property type="molecule type" value="Genomic_DNA"/>
</dbReference>
<dbReference type="Gene3D" id="3.90.550.10">
    <property type="entry name" value="Spore Coat Polysaccharide Biosynthesis Protein SpsA, Chain A"/>
    <property type="match status" value="1"/>
</dbReference>
<dbReference type="Proteomes" id="UP000272942">
    <property type="component" value="Unassembled WGS sequence"/>
</dbReference>
<dbReference type="PANTHER" id="PTHR19300">
    <property type="entry name" value="BETA-1,4-GALACTOSYLTRANSFERASE"/>
    <property type="match status" value="1"/>
</dbReference>
<dbReference type="AlphaFoldDB" id="A0A183AT08"/>
<organism evidence="5">
    <name type="scientific">Echinostoma caproni</name>
    <dbReference type="NCBI Taxonomy" id="27848"/>
    <lineage>
        <taxon>Eukaryota</taxon>
        <taxon>Metazoa</taxon>
        <taxon>Spiralia</taxon>
        <taxon>Lophotrochozoa</taxon>
        <taxon>Platyhelminthes</taxon>
        <taxon>Trematoda</taxon>
        <taxon>Digenea</taxon>
        <taxon>Plagiorchiida</taxon>
        <taxon>Echinostomata</taxon>
        <taxon>Echinostomatoidea</taxon>
        <taxon>Echinostomatidae</taxon>
        <taxon>Echinostoma</taxon>
    </lineage>
</organism>
<reference evidence="5" key="1">
    <citation type="submission" date="2016-06" db="UniProtKB">
        <authorList>
            <consortium name="WormBaseParasite"/>
        </authorList>
    </citation>
    <scope>IDENTIFICATION</scope>
</reference>
<dbReference type="OrthoDB" id="10016069at2759"/>